<name>A0A1W7CVU2_9ACTN</name>
<evidence type="ECO:0000313" key="3">
    <source>
        <dbReference type="Proteomes" id="UP000194218"/>
    </source>
</evidence>
<gene>
    <name evidence="2" type="ORF">CAG99_06085</name>
</gene>
<reference evidence="2 3" key="1">
    <citation type="submission" date="2017-05" db="EMBL/GenBank/DDBJ databases">
        <title>Complete genome sequence of Streptomyces sp. SCSIO 03032 revealed the diverse biosynthetic pathways for its bioactive secondary metabolites.</title>
        <authorList>
            <person name="Ma L."/>
            <person name="Zhu Y."/>
            <person name="Zhang W."/>
            <person name="Zhang G."/>
            <person name="Tian X."/>
            <person name="Zhang S."/>
            <person name="Zhang C."/>
        </authorList>
    </citation>
    <scope>NUCLEOTIDE SEQUENCE [LARGE SCALE GENOMIC DNA]</scope>
    <source>
        <strain evidence="2 3">SCSIO 03032</strain>
    </source>
</reference>
<feature type="transmembrane region" description="Helical" evidence="1">
    <location>
        <begin position="78"/>
        <end position="101"/>
    </location>
</feature>
<protein>
    <submittedName>
        <fullName evidence="2">Uncharacterized protein</fullName>
    </submittedName>
</protein>
<keyword evidence="3" id="KW-1185">Reference proteome</keyword>
<keyword evidence="1" id="KW-0812">Transmembrane</keyword>
<dbReference type="AlphaFoldDB" id="A0A1W7CVU2"/>
<dbReference type="OrthoDB" id="4524486at2"/>
<dbReference type="KEGG" id="smao:CAG99_06085"/>
<dbReference type="Proteomes" id="UP000194218">
    <property type="component" value="Chromosome"/>
</dbReference>
<proteinExistence type="predicted"/>
<evidence type="ECO:0000313" key="2">
    <source>
        <dbReference type="EMBL" id="ARQ68480.1"/>
    </source>
</evidence>
<keyword evidence="1" id="KW-0472">Membrane</keyword>
<keyword evidence="1" id="KW-1133">Transmembrane helix</keyword>
<dbReference type="EMBL" id="CP021121">
    <property type="protein sequence ID" value="ARQ68480.1"/>
    <property type="molecule type" value="Genomic_DNA"/>
</dbReference>
<dbReference type="RefSeq" id="WP_086157988.1">
    <property type="nucleotide sequence ID" value="NZ_CP021121.1"/>
</dbReference>
<sequence>MICPHCNSSLKQVERKDRTCSVCKRQFALEPKENGLHLHDVRVRKLAARLGDEGRTTYTARQMWYAAARGRIPAADKALEGCLGGTAFVLVVITAIAAAITNARAEVLTPIIVGALGLLLIVTLLVLRGRRRARQWGPIDVPMPYEEFRTLVLERWPAVYGSPPPGLVDETRVPLPAVAHPRVALLCHDAGVLACLAANGAAETHHIALAATPEDVPDGVPVLVLHDAGGQGLHHWAVARARLGPRARGIGLLPRSVMRRDPRTAVLLRADAPKRAVDLTARLQWVRAAPVRLREDEAAWAAGGWWSPVAAIPPAKLLAAVAGAVARVTAAGAAAPAGRGAGDTGFLTWPEAR</sequence>
<organism evidence="2 3">
    <name type="scientific">Streptomyces marincola</name>
    <dbReference type="NCBI Taxonomy" id="2878388"/>
    <lineage>
        <taxon>Bacteria</taxon>
        <taxon>Bacillati</taxon>
        <taxon>Actinomycetota</taxon>
        <taxon>Actinomycetes</taxon>
        <taxon>Kitasatosporales</taxon>
        <taxon>Streptomycetaceae</taxon>
        <taxon>Streptomyces</taxon>
    </lineage>
</organism>
<feature type="transmembrane region" description="Helical" evidence="1">
    <location>
        <begin position="107"/>
        <end position="127"/>
    </location>
</feature>
<evidence type="ECO:0000256" key="1">
    <source>
        <dbReference type="SAM" id="Phobius"/>
    </source>
</evidence>
<accession>A0A1W7CVU2</accession>